<keyword evidence="3" id="KW-1185">Reference proteome</keyword>
<proteinExistence type="predicted"/>
<name>A0ABV5IQ22_9ACTN</name>
<comment type="caution">
    <text evidence="2">The sequence shown here is derived from an EMBL/GenBank/DDBJ whole genome shotgun (WGS) entry which is preliminary data.</text>
</comment>
<feature type="chain" id="PRO_5045454864" description="Secreted protein" evidence="1">
    <location>
        <begin position="36"/>
        <end position="107"/>
    </location>
</feature>
<dbReference type="Proteomes" id="UP001589647">
    <property type="component" value="Unassembled WGS sequence"/>
</dbReference>
<organism evidence="2 3">
    <name type="scientific">Nonomuraea spiralis</name>
    <dbReference type="NCBI Taxonomy" id="46182"/>
    <lineage>
        <taxon>Bacteria</taxon>
        <taxon>Bacillati</taxon>
        <taxon>Actinomycetota</taxon>
        <taxon>Actinomycetes</taxon>
        <taxon>Streptosporangiales</taxon>
        <taxon>Streptosporangiaceae</taxon>
        <taxon>Nonomuraea</taxon>
    </lineage>
</organism>
<accession>A0ABV5IQ22</accession>
<feature type="signal peptide" evidence="1">
    <location>
        <begin position="1"/>
        <end position="35"/>
    </location>
</feature>
<evidence type="ECO:0008006" key="4">
    <source>
        <dbReference type="Google" id="ProtNLM"/>
    </source>
</evidence>
<evidence type="ECO:0000313" key="2">
    <source>
        <dbReference type="EMBL" id="MFB9206030.1"/>
    </source>
</evidence>
<keyword evidence="1" id="KW-0732">Signal</keyword>
<dbReference type="EMBL" id="JBHMEI010000033">
    <property type="protein sequence ID" value="MFB9206030.1"/>
    <property type="molecule type" value="Genomic_DNA"/>
</dbReference>
<sequence>MPKFKSVIAGLAMSTALSGGAIALGAATTATSAEAATNVTAAATTTTLSGCFRRSWCGGGWGWRNNWRRHRLPRIRIIIVNRNRNHDVIAQNARQHVRADDAERDWS</sequence>
<protein>
    <recommendedName>
        <fullName evidence="4">Secreted protein</fullName>
    </recommendedName>
</protein>
<evidence type="ECO:0000313" key="3">
    <source>
        <dbReference type="Proteomes" id="UP001589647"/>
    </source>
</evidence>
<dbReference type="RefSeq" id="WP_189652478.1">
    <property type="nucleotide sequence ID" value="NZ_BMRC01000028.1"/>
</dbReference>
<reference evidence="2 3" key="1">
    <citation type="submission" date="2024-09" db="EMBL/GenBank/DDBJ databases">
        <authorList>
            <person name="Sun Q."/>
            <person name="Mori K."/>
        </authorList>
    </citation>
    <scope>NUCLEOTIDE SEQUENCE [LARGE SCALE GENOMIC DNA]</scope>
    <source>
        <strain evidence="2 3">CCM 3426</strain>
    </source>
</reference>
<gene>
    <name evidence="2" type="ORF">ACFFV7_32885</name>
</gene>
<evidence type="ECO:0000256" key="1">
    <source>
        <dbReference type="SAM" id="SignalP"/>
    </source>
</evidence>